<dbReference type="EMBL" id="CP031641">
    <property type="protein sequence ID" value="AXO87517.1"/>
    <property type="molecule type" value="Genomic_DNA"/>
</dbReference>
<dbReference type="GO" id="GO:0043200">
    <property type="term" value="P:response to amino acid"/>
    <property type="evidence" value="ECO:0007669"/>
    <property type="project" value="TreeGrafter"/>
</dbReference>
<dbReference type="Gene3D" id="3.30.70.920">
    <property type="match status" value="1"/>
</dbReference>
<dbReference type="SUPFAM" id="SSF46785">
    <property type="entry name" value="Winged helix' DNA-binding domain"/>
    <property type="match status" value="1"/>
</dbReference>
<evidence type="ECO:0000256" key="2">
    <source>
        <dbReference type="ARBA" id="ARBA00023125"/>
    </source>
</evidence>
<dbReference type="PANTHER" id="PTHR30154:SF17">
    <property type="entry name" value="DNA-BINDING TRANSCRIPTIONAL ACTIVATOR DECR"/>
    <property type="match status" value="1"/>
</dbReference>
<feature type="domain" description="HTH asnC-type" evidence="4">
    <location>
        <begin position="1"/>
        <end position="64"/>
    </location>
</feature>
<dbReference type="InterPro" id="IPR000485">
    <property type="entry name" value="AsnC-type_HTH_dom"/>
</dbReference>
<dbReference type="RefSeq" id="WP_039576070.1">
    <property type="nucleotide sequence ID" value="NZ_CP009747.1"/>
</dbReference>
<dbReference type="AlphaFoldDB" id="A0AAI8K9D0"/>
<dbReference type="InterPro" id="IPR019885">
    <property type="entry name" value="Tscrpt_reg_HTH_AsnC-type_CS"/>
</dbReference>
<dbReference type="SMART" id="SM00344">
    <property type="entry name" value="HTH_ASNC"/>
    <property type="match status" value="1"/>
</dbReference>
<dbReference type="PROSITE" id="PS50956">
    <property type="entry name" value="HTH_ASNC_2"/>
    <property type="match status" value="1"/>
</dbReference>
<sequence length="152" mass="17659">MDSFDQHILTLLQRDASLSLKDLAEAVNLTTTPCWKRVKRLEDEGYIRGRVALLDPQRLNLGLSVFVQLKTQRHDSAWLEDFARTVTAFEEVMEFYRMSGDWDYMLRVVVSDIAAYDRFYKRLITCTEGLSNITSSFAMEQIKYTTAFPVSR</sequence>
<dbReference type="GO" id="GO:0005829">
    <property type="term" value="C:cytosol"/>
    <property type="evidence" value="ECO:0007669"/>
    <property type="project" value="TreeGrafter"/>
</dbReference>
<keyword evidence="1" id="KW-0805">Transcription regulation</keyword>
<proteinExistence type="predicted"/>
<keyword evidence="2" id="KW-0238">DNA-binding</keyword>
<evidence type="ECO:0000256" key="1">
    <source>
        <dbReference type="ARBA" id="ARBA00023015"/>
    </source>
</evidence>
<dbReference type="InterPro" id="IPR011008">
    <property type="entry name" value="Dimeric_a/b-barrel"/>
</dbReference>
<keyword evidence="3" id="KW-0804">Transcription</keyword>
<protein>
    <submittedName>
        <fullName evidence="5">Lrp/AsnC family transcriptional regulator</fullName>
    </submittedName>
</protein>
<accession>A0AAI8K9D0</accession>
<dbReference type="PROSITE" id="PS00519">
    <property type="entry name" value="HTH_ASNC_1"/>
    <property type="match status" value="1"/>
</dbReference>
<name>A0AAI8K9D0_9PSED</name>
<evidence type="ECO:0000313" key="5">
    <source>
        <dbReference type="EMBL" id="AXO87517.1"/>
    </source>
</evidence>
<dbReference type="SUPFAM" id="SSF54909">
    <property type="entry name" value="Dimeric alpha+beta barrel"/>
    <property type="match status" value="1"/>
</dbReference>
<dbReference type="Gene3D" id="1.10.10.10">
    <property type="entry name" value="Winged helix-like DNA-binding domain superfamily/Winged helix DNA-binding domain"/>
    <property type="match status" value="1"/>
</dbReference>
<reference evidence="5 6" key="1">
    <citation type="submission" date="2018-08" db="EMBL/GenBank/DDBJ databases">
        <authorList>
            <person name="Lee Y."/>
            <person name="Kakembo D."/>
        </authorList>
    </citation>
    <scope>NUCLEOTIDE SEQUENCE [LARGE SCALE GENOMIC DNA]</scope>
    <source>
        <strain evidence="5 6">JBCS1880</strain>
    </source>
</reference>
<dbReference type="Pfam" id="PF01037">
    <property type="entry name" value="AsnC_trans_reg"/>
    <property type="match status" value="1"/>
</dbReference>
<evidence type="ECO:0000313" key="6">
    <source>
        <dbReference type="Proteomes" id="UP000258127"/>
    </source>
</evidence>
<dbReference type="GO" id="GO:0043565">
    <property type="term" value="F:sequence-specific DNA binding"/>
    <property type="evidence" value="ECO:0007669"/>
    <property type="project" value="InterPro"/>
</dbReference>
<organism evidence="5 6">
    <name type="scientific">Pseudomonas parafulva</name>
    <dbReference type="NCBI Taxonomy" id="157782"/>
    <lineage>
        <taxon>Bacteria</taxon>
        <taxon>Pseudomonadati</taxon>
        <taxon>Pseudomonadota</taxon>
        <taxon>Gammaproteobacteria</taxon>
        <taxon>Pseudomonadales</taxon>
        <taxon>Pseudomonadaceae</taxon>
        <taxon>Pseudomonas</taxon>
    </lineage>
</organism>
<dbReference type="InterPro" id="IPR019887">
    <property type="entry name" value="Tscrpt_reg_AsnC/Lrp_C"/>
</dbReference>
<dbReference type="Proteomes" id="UP000258127">
    <property type="component" value="Chromosome"/>
</dbReference>
<dbReference type="InterPro" id="IPR019888">
    <property type="entry name" value="Tscrpt_reg_AsnC-like"/>
</dbReference>
<evidence type="ECO:0000256" key="3">
    <source>
        <dbReference type="ARBA" id="ARBA00023163"/>
    </source>
</evidence>
<dbReference type="KEGG" id="ppv:NJ69_02865"/>
<gene>
    <name evidence="5" type="ORF">DZC75_05585</name>
</gene>
<dbReference type="InterPro" id="IPR036390">
    <property type="entry name" value="WH_DNA-bd_sf"/>
</dbReference>
<dbReference type="PRINTS" id="PR00033">
    <property type="entry name" value="HTHASNC"/>
</dbReference>
<keyword evidence="6" id="KW-1185">Reference proteome</keyword>
<dbReference type="InterPro" id="IPR011991">
    <property type="entry name" value="ArsR-like_HTH"/>
</dbReference>
<dbReference type="Pfam" id="PF13412">
    <property type="entry name" value="HTH_24"/>
    <property type="match status" value="1"/>
</dbReference>
<dbReference type="CDD" id="cd00090">
    <property type="entry name" value="HTH_ARSR"/>
    <property type="match status" value="1"/>
</dbReference>
<dbReference type="GO" id="GO:0006355">
    <property type="term" value="P:regulation of DNA-templated transcription"/>
    <property type="evidence" value="ECO:0007669"/>
    <property type="project" value="UniProtKB-ARBA"/>
</dbReference>
<dbReference type="PANTHER" id="PTHR30154">
    <property type="entry name" value="LEUCINE-RESPONSIVE REGULATORY PROTEIN"/>
    <property type="match status" value="1"/>
</dbReference>
<evidence type="ECO:0000259" key="4">
    <source>
        <dbReference type="PROSITE" id="PS50956"/>
    </source>
</evidence>
<dbReference type="InterPro" id="IPR036388">
    <property type="entry name" value="WH-like_DNA-bd_sf"/>
</dbReference>